<dbReference type="SUPFAM" id="SSF53098">
    <property type="entry name" value="Ribonuclease H-like"/>
    <property type="match status" value="1"/>
</dbReference>
<sequence>MKLNFSGRHYPQNIIMRALRYYLAYKLSYREIEEIFSERNIHFDHSTLNRWVIKYAPQLEAMFRRRKRRVSGSWRMDETYIKVKGKWVYYYRAVDKFGAIIDFYLSETRDEPAARAFFNKAINQHGLPEKVVIDKSGANAAALDTINIRLWLSGHMLFMIEILAIKYLNNIVEQSHRKVKGKMHQCLGWKSWEGTESTLAGFELWSMIKQGQMNTTEMMTPWEPFYSLAA</sequence>
<name>A0ABX5WVP6_9GAMM</name>
<evidence type="ECO:0000313" key="6">
    <source>
        <dbReference type="EMBL" id="QDO82457.1"/>
    </source>
</evidence>
<reference evidence="6 7" key="1">
    <citation type="submission" date="2019-07" db="EMBL/GenBank/DDBJ databases">
        <title>Shewanella sp. YLB-06 whole genomic sequence.</title>
        <authorList>
            <person name="Yu L."/>
        </authorList>
    </citation>
    <scope>NUCLEOTIDE SEQUENCE [LARGE SCALE GENOMIC DNA]</scope>
    <source>
        <strain evidence="6 7">YLB-06</strain>
    </source>
</reference>
<dbReference type="RefSeq" id="WP_144044846.1">
    <property type="nucleotide sequence ID" value="NZ_CP041614.1"/>
</dbReference>
<protein>
    <submittedName>
        <fullName evidence="6">IS6 family transposase</fullName>
    </submittedName>
</protein>
<evidence type="ECO:0000256" key="4">
    <source>
        <dbReference type="ARBA" id="ARBA00023172"/>
    </source>
</evidence>
<evidence type="ECO:0000256" key="2">
    <source>
        <dbReference type="ARBA" id="ARBA00022578"/>
    </source>
</evidence>
<dbReference type="PROSITE" id="PS50994">
    <property type="entry name" value="INTEGRASE"/>
    <property type="match status" value="1"/>
</dbReference>
<dbReference type="PANTHER" id="PTHR35528">
    <property type="entry name" value="BLL1675 PROTEIN"/>
    <property type="match status" value="1"/>
</dbReference>
<evidence type="ECO:0000256" key="3">
    <source>
        <dbReference type="ARBA" id="ARBA00023125"/>
    </source>
</evidence>
<evidence type="ECO:0000259" key="5">
    <source>
        <dbReference type="PROSITE" id="PS50994"/>
    </source>
</evidence>
<evidence type="ECO:0000313" key="7">
    <source>
        <dbReference type="Proteomes" id="UP000315947"/>
    </source>
</evidence>
<dbReference type="Gene3D" id="3.30.420.10">
    <property type="entry name" value="Ribonuclease H-like superfamily/Ribonuclease H"/>
    <property type="match status" value="1"/>
</dbReference>
<dbReference type="InterPro" id="IPR012337">
    <property type="entry name" value="RNaseH-like_sf"/>
</dbReference>
<dbReference type="Proteomes" id="UP000315947">
    <property type="component" value="Chromosome"/>
</dbReference>
<keyword evidence="2" id="KW-0815">Transposition</keyword>
<dbReference type="EMBL" id="CP041614">
    <property type="protein sequence ID" value="QDO82457.1"/>
    <property type="molecule type" value="Genomic_DNA"/>
</dbReference>
<gene>
    <name evidence="6" type="ORF">FM037_03365</name>
</gene>
<keyword evidence="3" id="KW-0238">DNA-binding</keyword>
<organism evidence="6 7">
    <name type="scientific">Shewanella psychropiezotolerans</name>
    <dbReference type="NCBI Taxonomy" id="2593655"/>
    <lineage>
        <taxon>Bacteria</taxon>
        <taxon>Pseudomonadati</taxon>
        <taxon>Pseudomonadota</taxon>
        <taxon>Gammaproteobacteria</taxon>
        <taxon>Alteromonadales</taxon>
        <taxon>Shewanellaceae</taxon>
        <taxon>Shewanella</taxon>
    </lineage>
</organism>
<dbReference type="InterPro" id="IPR047930">
    <property type="entry name" value="Transpos_IS6"/>
</dbReference>
<dbReference type="Pfam" id="PF13610">
    <property type="entry name" value="DDE_Tnp_IS240"/>
    <property type="match status" value="1"/>
</dbReference>
<keyword evidence="7" id="KW-1185">Reference proteome</keyword>
<dbReference type="InterPro" id="IPR001584">
    <property type="entry name" value="Integrase_cat-core"/>
</dbReference>
<evidence type="ECO:0000256" key="1">
    <source>
        <dbReference type="ARBA" id="ARBA00002286"/>
    </source>
</evidence>
<accession>A0ABX5WVP6</accession>
<proteinExistence type="predicted"/>
<dbReference type="InterPro" id="IPR052183">
    <property type="entry name" value="IS_Transposase"/>
</dbReference>
<dbReference type="NCBIfam" id="NF033587">
    <property type="entry name" value="transpos_IS6"/>
    <property type="match status" value="1"/>
</dbReference>
<dbReference type="InterPro" id="IPR036397">
    <property type="entry name" value="RNaseH_sf"/>
</dbReference>
<keyword evidence="4" id="KW-0233">DNA recombination</keyword>
<dbReference type="PANTHER" id="PTHR35528:SF3">
    <property type="entry name" value="BLL1675 PROTEIN"/>
    <property type="match status" value="1"/>
</dbReference>
<feature type="domain" description="Integrase catalytic" evidence="5">
    <location>
        <begin position="53"/>
        <end position="229"/>
    </location>
</feature>
<dbReference type="InterPro" id="IPR032874">
    <property type="entry name" value="DDE_dom"/>
</dbReference>
<comment type="function">
    <text evidence="1">Involved in the transposition of the insertion sequence.</text>
</comment>